<organism evidence="2 3">
    <name type="scientific">Nonomuraea maheshkhaliensis</name>
    <dbReference type="NCBI Taxonomy" id="419590"/>
    <lineage>
        <taxon>Bacteria</taxon>
        <taxon>Bacillati</taxon>
        <taxon>Actinomycetota</taxon>
        <taxon>Actinomycetes</taxon>
        <taxon>Streptosporangiales</taxon>
        <taxon>Streptosporangiaceae</taxon>
        <taxon>Nonomuraea</taxon>
    </lineage>
</organism>
<dbReference type="EMBL" id="BAAAMU010000111">
    <property type="protein sequence ID" value="GAA1677937.1"/>
    <property type="molecule type" value="Genomic_DNA"/>
</dbReference>
<accession>A0ABN2GWF5</accession>
<proteinExistence type="predicted"/>
<comment type="caution">
    <text evidence="2">The sequence shown here is derived from an EMBL/GenBank/DDBJ whole genome shotgun (WGS) entry which is preliminary data.</text>
</comment>
<evidence type="ECO:0000256" key="1">
    <source>
        <dbReference type="SAM" id="MobiDB-lite"/>
    </source>
</evidence>
<feature type="region of interest" description="Disordered" evidence="1">
    <location>
        <begin position="53"/>
        <end position="80"/>
    </location>
</feature>
<sequence>MSRAQSNLRLRGQPACIEISLLASESGSTTARVNGTTGTTYCSCRRGTDKVTQLTRASRASGKAHTRMLPPETPHAGAYG</sequence>
<reference evidence="2 3" key="1">
    <citation type="journal article" date="2019" name="Int. J. Syst. Evol. Microbiol.">
        <title>The Global Catalogue of Microorganisms (GCM) 10K type strain sequencing project: providing services to taxonomists for standard genome sequencing and annotation.</title>
        <authorList>
            <consortium name="The Broad Institute Genomics Platform"/>
            <consortium name="The Broad Institute Genome Sequencing Center for Infectious Disease"/>
            <person name="Wu L."/>
            <person name="Ma J."/>
        </authorList>
    </citation>
    <scope>NUCLEOTIDE SEQUENCE [LARGE SCALE GENOMIC DNA]</scope>
    <source>
        <strain evidence="2 3">JCM 13929</strain>
    </source>
</reference>
<evidence type="ECO:0000313" key="2">
    <source>
        <dbReference type="EMBL" id="GAA1677937.1"/>
    </source>
</evidence>
<name>A0ABN2GWF5_9ACTN</name>
<evidence type="ECO:0008006" key="4">
    <source>
        <dbReference type="Google" id="ProtNLM"/>
    </source>
</evidence>
<keyword evidence="3" id="KW-1185">Reference proteome</keyword>
<protein>
    <recommendedName>
        <fullName evidence="4">DUF397 domain-containing protein</fullName>
    </recommendedName>
</protein>
<gene>
    <name evidence="2" type="ORF">GCM10009733_088560</name>
</gene>
<evidence type="ECO:0000313" key="3">
    <source>
        <dbReference type="Proteomes" id="UP001500064"/>
    </source>
</evidence>
<dbReference type="Proteomes" id="UP001500064">
    <property type="component" value="Unassembled WGS sequence"/>
</dbReference>